<dbReference type="STRING" id="36805.BOH66_06225"/>
<dbReference type="InterPro" id="IPR029045">
    <property type="entry name" value="ClpP/crotonase-like_dom_sf"/>
</dbReference>
<evidence type="ECO:0000313" key="3">
    <source>
        <dbReference type="Proteomes" id="UP000187185"/>
    </source>
</evidence>
<dbReference type="InterPro" id="IPR001753">
    <property type="entry name" value="Enoyl-CoA_hydra/iso"/>
</dbReference>
<dbReference type="AlphaFoldDB" id="A0A1P8U701"/>
<evidence type="ECO:0000313" key="2">
    <source>
        <dbReference type="EMBL" id="APZ33895.1"/>
    </source>
</evidence>
<dbReference type="Proteomes" id="UP000187185">
    <property type="component" value="Chromosome"/>
</dbReference>
<dbReference type="RefSeq" id="WP_076690211.1">
    <property type="nucleotide sequence ID" value="NZ_CP018762.1"/>
</dbReference>
<dbReference type="EMBL" id="CP018762">
    <property type="protein sequence ID" value="APZ33895.1"/>
    <property type="molecule type" value="Genomic_DNA"/>
</dbReference>
<evidence type="ECO:0008006" key="4">
    <source>
        <dbReference type="Google" id="ProtNLM"/>
    </source>
</evidence>
<protein>
    <recommendedName>
        <fullName evidence="4">Enoyl-CoA hydratase</fullName>
    </recommendedName>
</protein>
<gene>
    <name evidence="2" type="ORF">BOH66_06225</name>
</gene>
<proteinExistence type="inferred from homology"/>
<dbReference type="Gene3D" id="3.90.226.10">
    <property type="entry name" value="2-enoyl-CoA Hydratase, Chain A, domain 1"/>
    <property type="match status" value="1"/>
</dbReference>
<dbReference type="PANTHER" id="PTHR42964">
    <property type="entry name" value="ENOYL-COA HYDRATASE"/>
    <property type="match status" value="1"/>
</dbReference>
<comment type="similarity">
    <text evidence="1">Belongs to the enoyl-CoA hydratase/isomerase family.</text>
</comment>
<dbReference type="PANTHER" id="PTHR42964:SF1">
    <property type="entry name" value="POLYKETIDE BIOSYNTHESIS ENOYL-COA HYDRATASE PKSH-RELATED"/>
    <property type="match status" value="1"/>
</dbReference>
<dbReference type="CDD" id="cd06558">
    <property type="entry name" value="crotonase-like"/>
    <property type="match status" value="1"/>
</dbReference>
<sequence length="259" mass="27967">MTDKAVVVTRDGGRVTLGLNRPSRRNALNAESWSSILDELRRAEADTNSRVVVIRSDGPVFCAGNDIKEAEVFPTPSDAKRYFQDTTVPTLEAMARSPLPIIAEVHGAALGSGVELLQFCDIVIAVDSATFQLPEARLGLWATVFVGSTQSLGVRRAALELSLTTEPYTAQRAFQSGLNTRVVPDHGLRQEVGLVVAGLMTKGRDAVAKSKRYANRSLIREGLVAVRDALEEHCEVSIFSADGIEGVSAFIEKRAPVFS</sequence>
<reference evidence="2 3" key="1">
    <citation type="submission" date="2016-12" db="EMBL/GenBank/DDBJ databases">
        <title>Complete genome sequence of Microbacterium aurum KACC 15219.</title>
        <authorList>
            <person name="Jung Y."/>
            <person name="Shin J.-H."/>
            <person name="Lee Y.-J."/>
            <person name="Yi H."/>
            <person name="Bahn Y.-S."/>
            <person name="Kim J.F."/>
            <person name="Lee D.-W."/>
        </authorList>
    </citation>
    <scope>NUCLEOTIDE SEQUENCE [LARGE SCALE GENOMIC DNA]</scope>
    <source>
        <strain evidence="2 3">KACC 15219</strain>
    </source>
</reference>
<dbReference type="SUPFAM" id="SSF52096">
    <property type="entry name" value="ClpP/crotonase"/>
    <property type="match status" value="1"/>
</dbReference>
<organism evidence="2 3">
    <name type="scientific">Microbacterium aurum</name>
    <dbReference type="NCBI Taxonomy" id="36805"/>
    <lineage>
        <taxon>Bacteria</taxon>
        <taxon>Bacillati</taxon>
        <taxon>Actinomycetota</taxon>
        <taxon>Actinomycetes</taxon>
        <taxon>Micrococcales</taxon>
        <taxon>Microbacteriaceae</taxon>
        <taxon>Microbacterium</taxon>
    </lineage>
</organism>
<keyword evidence="3" id="KW-1185">Reference proteome</keyword>
<accession>A0A1P8U701</accession>
<dbReference type="InterPro" id="IPR051683">
    <property type="entry name" value="Enoyl-CoA_Hydratase/Isomerase"/>
</dbReference>
<dbReference type="Pfam" id="PF00378">
    <property type="entry name" value="ECH_1"/>
    <property type="match status" value="1"/>
</dbReference>
<dbReference type="GO" id="GO:0003824">
    <property type="term" value="F:catalytic activity"/>
    <property type="evidence" value="ECO:0007669"/>
    <property type="project" value="UniProtKB-ARBA"/>
</dbReference>
<evidence type="ECO:0000256" key="1">
    <source>
        <dbReference type="ARBA" id="ARBA00005254"/>
    </source>
</evidence>
<name>A0A1P8U701_9MICO</name>
<dbReference type="KEGG" id="maur:BOH66_06225"/>